<dbReference type="InterPro" id="IPR022052">
    <property type="entry name" value="Histone-bd_RBBP4-like_N"/>
</dbReference>
<keyword evidence="6" id="KW-1133">Transmembrane helix</keyword>
<feature type="region of interest" description="Disordered" evidence="5">
    <location>
        <begin position="121"/>
        <end position="151"/>
    </location>
</feature>
<feature type="transmembrane region" description="Helical" evidence="6">
    <location>
        <begin position="328"/>
        <end position="351"/>
    </location>
</feature>
<comment type="similarity">
    <text evidence="1">Belongs to the WD repeat RBAP46/RBAP48/MSI1 family.</text>
</comment>
<dbReference type="Proteomes" id="UP001172457">
    <property type="component" value="Chromosome 5"/>
</dbReference>
<dbReference type="GO" id="GO:0005730">
    <property type="term" value="C:nucleolus"/>
    <property type="evidence" value="ECO:0007669"/>
    <property type="project" value="TreeGrafter"/>
</dbReference>
<dbReference type="InterPro" id="IPR036322">
    <property type="entry name" value="WD40_repeat_dom_sf"/>
</dbReference>
<evidence type="ECO:0000256" key="3">
    <source>
        <dbReference type="ARBA" id="ARBA00022737"/>
    </source>
</evidence>
<evidence type="ECO:0000313" key="8">
    <source>
        <dbReference type="EMBL" id="KAJ9547910.1"/>
    </source>
</evidence>
<dbReference type="InterPro" id="IPR015943">
    <property type="entry name" value="WD40/YVTN_repeat-like_dom_sf"/>
</dbReference>
<evidence type="ECO:0000256" key="2">
    <source>
        <dbReference type="ARBA" id="ARBA00022574"/>
    </source>
</evidence>
<dbReference type="GO" id="GO:0042254">
    <property type="term" value="P:ribosome biogenesis"/>
    <property type="evidence" value="ECO:0007669"/>
    <property type="project" value="TreeGrafter"/>
</dbReference>
<evidence type="ECO:0000313" key="9">
    <source>
        <dbReference type="Proteomes" id="UP001172457"/>
    </source>
</evidence>
<evidence type="ECO:0000256" key="5">
    <source>
        <dbReference type="SAM" id="MobiDB-lite"/>
    </source>
</evidence>
<dbReference type="Pfam" id="PF12265">
    <property type="entry name" value="CAF1C_H4-bd"/>
    <property type="match status" value="1"/>
</dbReference>
<evidence type="ECO:0000259" key="7">
    <source>
        <dbReference type="Pfam" id="PF12265"/>
    </source>
</evidence>
<dbReference type="InterPro" id="IPR051972">
    <property type="entry name" value="Glutamate-rich_WD_repeat"/>
</dbReference>
<feature type="region of interest" description="Disordered" evidence="5">
    <location>
        <begin position="1"/>
        <end position="37"/>
    </location>
</feature>
<evidence type="ECO:0000256" key="6">
    <source>
        <dbReference type="SAM" id="Phobius"/>
    </source>
</evidence>
<dbReference type="PANTHER" id="PTHR45903:SF1">
    <property type="entry name" value="GLUTAMATE-RICH WD REPEAT-CONTAINING PROTEIN 1"/>
    <property type="match status" value="1"/>
</dbReference>
<dbReference type="AlphaFoldDB" id="A0AA38WDA3"/>
<feature type="domain" description="Histone-binding protein RBBP4-like N-terminal" evidence="7">
    <location>
        <begin position="50"/>
        <end position="115"/>
    </location>
</feature>
<evidence type="ECO:0000256" key="1">
    <source>
        <dbReference type="ARBA" id="ARBA00009341"/>
    </source>
</evidence>
<keyword evidence="2 4" id="KW-0853">WD repeat</keyword>
<dbReference type="Gene3D" id="2.130.10.10">
    <property type="entry name" value="YVTN repeat-like/Quinoprotein amine dehydrogenase"/>
    <property type="match status" value="1"/>
</dbReference>
<sequence length="486" mass="54196">MVRSLKNPKKAKRKNKGSKKSDGSSSSSNAIPSMPAKVWQPGVDALEEGEELQCDPSAYNSLHAFHIGWPCLSFDVVRDSLGLVRTEFPHTIYCVTGTQANGAPNSIGIFKISNISGKRRELVPTKTSNADTDMDSDSSDSDEDDELENEGPKAPVFQLRKVFHEGCVNRIRAMTQKPHICATWGDTGHVQIWDFGSHLNALAETEATVSKDTNTVSTQTPLVKYAIDWSPLVPGRLVSGDCKNSIHLWEPTSDSTWNVDNKPFVGHTASVEDLQWSPTEPFVFASSSVDTTIAIWDTRLGKSPAASIRPQHRRQRYFMEQVCTITYWPIKLFCTLNNFVIFVVGWLAVCWHRVAMMEHFLFVILECLSGAFEYHKHPITSIEWSPHEASTLAVSSADNQLTIWDLSLERDEEEEAEFKAKTQEEVHAPTDLPPQLLFVHQGQKDLKELHWHTQIPGMLISTAADGFNILMPSNIESNLPPNTAAA</sequence>
<name>A0AA38WDA3_9ASTR</name>
<feature type="compositionally biased region" description="Basic residues" evidence="5">
    <location>
        <begin position="1"/>
        <end position="18"/>
    </location>
</feature>
<reference evidence="8" key="1">
    <citation type="submission" date="2023-03" db="EMBL/GenBank/DDBJ databases">
        <title>Chromosome-scale reference genome and RAD-based genetic map of yellow starthistle (Centaurea solstitialis) reveal putative structural variation and QTLs associated with invader traits.</title>
        <authorList>
            <person name="Reatini B."/>
            <person name="Cang F.A."/>
            <person name="Jiang Q."/>
            <person name="Mckibben M.T.W."/>
            <person name="Barker M.S."/>
            <person name="Rieseberg L.H."/>
            <person name="Dlugosch K.M."/>
        </authorList>
    </citation>
    <scope>NUCLEOTIDE SEQUENCE</scope>
    <source>
        <strain evidence="8">CAN-66</strain>
        <tissue evidence="8">Leaf</tissue>
    </source>
</reference>
<dbReference type="PANTHER" id="PTHR45903">
    <property type="entry name" value="GLUTAMATE-RICH WD REPEAT-CONTAINING PROTEIN 1"/>
    <property type="match status" value="1"/>
</dbReference>
<dbReference type="SUPFAM" id="SSF50978">
    <property type="entry name" value="WD40 repeat-like"/>
    <property type="match status" value="1"/>
</dbReference>
<keyword evidence="6" id="KW-0812">Transmembrane</keyword>
<keyword evidence="9" id="KW-1185">Reference proteome</keyword>
<organism evidence="8 9">
    <name type="scientific">Centaurea solstitialis</name>
    <name type="common">yellow star-thistle</name>
    <dbReference type="NCBI Taxonomy" id="347529"/>
    <lineage>
        <taxon>Eukaryota</taxon>
        <taxon>Viridiplantae</taxon>
        <taxon>Streptophyta</taxon>
        <taxon>Embryophyta</taxon>
        <taxon>Tracheophyta</taxon>
        <taxon>Spermatophyta</taxon>
        <taxon>Magnoliopsida</taxon>
        <taxon>eudicotyledons</taxon>
        <taxon>Gunneridae</taxon>
        <taxon>Pentapetalae</taxon>
        <taxon>asterids</taxon>
        <taxon>campanulids</taxon>
        <taxon>Asterales</taxon>
        <taxon>Asteraceae</taxon>
        <taxon>Carduoideae</taxon>
        <taxon>Cardueae</taxon>
        <taxon>Centaureinae</taxon>
        <taxon>Centaurea</taxon>
    </lineage>
</organism>
<keyword evidence="3" id="KW-0677">Repeat</keyword>
<dbReference type="PROSITE" id="PS50294">
    <property type="entry name" value="WD_REPEATS_REGION"/>
    <property type="match status" value="2"/>
</dbReference>
<protein>
    <recommendedName>
        <fullName evidence="7">Histone-binding protein RBBP4-like N-terminal domain-containing protein</fullName>
    </recommendedName>
</protein>
<dbReference type="Pfam" id="PF00400">
    <property type="entry name" value="WD40"/>
    <property type="match status" value="2"/>
</dbReference>
<dbReference type="InterPro" id="IPR001680">
    <property type="entry name" value="WD40_rpt"/>
</dbReference>
<proteinExistence type="inferred from homology"/>
<dbReference type="PROSITE" id="PS50082">
    <property type="entry name" value="WD_REPEATS_2"/>
    <property type="match status" value="2"/>
</dbReference>
<keyword evidence="6" id="KW-0472">Membrane</keyword>
<dbReference type="SMART" id="SM00320">
    <property type="entry name" value="WD40"/>
    <property type="match status" value="4"/>
</dbReference>
<feature type="compositionally biased region" description="Acidic residues" evidence="5">
    <location>
        <begin position="132"/>
        <end position="149"/>
    </location>
</feature>
<evidence type="ECO:0000256" key="4">
    <source>
        <dbReference type="PROSITE-ProRule" id="PRU00221"/>
    </source>
</evidence>
<dbReference type="EMBL" id="JARYMX010000005">
    <property type="protein sequence ID" value="KAJ9547910.1"/>
    <property type="molecule type" value="Genomic_DNA"/>
</dbReference>
<gene>
    <name evidence="8" type="ORF">OSB04_020453</name>
</gene>
<accession>A0AA38WDA3</accession>
<comment type="caution">
    <text evidence="8">The sequence shown here is derived from an EMBL/GenBank/DDBJ whole genome shotgun (WGS) entry which is preliminary data.</text>
</comment>
<feature type="repeat" description="WD" evidence="4">
    <location>
        <begin position="264"/>
        <end position="306"/>
    </location>
</feature>
<feature type="repeat" description="WD" evidence="4">
    <location>
        <begin position="372"/>
        <end position="414"/>
    </location>
</feature>